<protein>
    <submittedName>
        <fullName evidence="1">Uncharacterized protein</fullName>
    </submittedName>
</protein>
<sequence length="118" mass="13225">MSHLSHIFKKARASLKIIQNGLGGLHIDKPTRWLRCAVDLIWPGYGYNRNETFSNSDVLPIYRAGPALILDARKELRNGVSAEARAWPEAAVLFSFLLAWTSGHPGVRLKWEDAMALL</sequence>
<name>A0A0J7B3Z2_COCIT</name>
<evidence type="ECO:0000313" key="1">
    <source>
        <dbReference type="EMBL" id="KMP04557.1"/>
    </source>
</evidence>
<evidence type="ECO:0000313" key="2">
    <source>
        <dbReference type="Proteomes" id="UP000054565"/>
    </source>
</evidence>
<proteinExistence type="predicted"/>
<reference evidence="2" key="1">
    <citation type="journal article" date="2010" name="Genome Res.">
        <title>Population genomic sequencing of Coccidioides fungi reveals recent hybridization and transposon control.</title>
        <authorList>
            <person name="Neafsey D.E."/>
            <person name="Barker B.M."/>
            <person name="Sharpton T.J."/>
            <person name="Stajich J.E."/>
            <person name="Park D.J."/>
            <person name="Whiston E."/>
            <person name="Hung C.-Y."/>
            <person name="McMahan C."/>
            <person name="White J."/>
            <person name="Sykes S."/>
            <person name="Heiman D."/>
            <person name="Young S."/>
            <person name="Zeng Q."/>
            <person name="Abouelleil A."/>
            <person name="Aftuck L."/>
            <person name="Bessette D."/>
            <person name="Brown A."/>
            <person name="FitzGerald M."/>
            <person name="Lui A."/>
            <person name="Macdonald J.P."/>
            <person name="Priest M."/>
            <person name="Orbach M.J."/>
            <person name="Galgiani J.N."/>
            <person name="Kirkland T.N."/>
            <person name="Cole G.T."/>
            <person name="Birren B.W."/>
            <person name="Henn M.R."/>
            <person name="Taylor J.W."/>
            <person name="Rounsley S.D."/>
        </authorList>
    </citation>
    <scope>NUCLEOTIDE SEQUENCE [LARGE SCALE GENOMIC DNA]</scope>
    <source>
        <strain evidence="2">RMSCC 2394</strain>
    </source>
</reference>
<organism evidence="1 2">
    <name type="scientific">Coccidioides immitis RMSCC 2394</name>
    <dbReference type="NCBI Taxonomy" id="404692"/>
    <lineage>
        <taxon>Eukaryota</taxon>
        <taxon>Fungi</taxon>
        <taxon>Dikarya</taxon>
        <taxon>Ascomycota</taxon>
        <taxon>Pezizomycotina</taxon>
        <taxon>Eurotiomycetes</taxon>
        <taxon>Eurotiomycetidae</taxon>
        <taxon>Onygenales</taxon>
        <taxon>Onygenaceae</taxon>
        <taxon>Coccidioides</taxon>
    </lineage>
</organism>
<gene>
    <name evidence="1" type="ORF">CIRG_04238</name>
</gene>
<dbReference type="AlphaFoldDB" id="A0A0J7B3Z2"/>
<dbReference type="Proteomes" id="UP000054565">
    <property type="component" value="Unassembled WGS sequence"/>
</dbReference>
<dbReference type="EMBL" id="DS028095">
    <property type="protein sequence ID" value="KMP04557.1"/>
    <property type="molecule type" value="Genomic_DNA"/>
</dbReference>
<accession>A0A0J7B3Z2</accession>